<dbReference type="InterPro" id="IPR039157">
    <property type="entry name" value="RBM18_RRM"/>
</dbReference>
<dbReference type="SMART" id="SM00360">
    <property type="entry name" value="RRM"/>
    <property type="match status" value="1"/>
</dbReference>
<dbReference type="Pfam" id="PF00076">
    <property type="entry name" value="RRM_1"/>
    <property type="match status" value="1"/>
</dbReference>
<dbReference type="CDD" id="cd12355">
    <property type="entry name" value="RRM_RBM18"/>
    <property type="match status" value="1"/>
</dbReference>
<dbReference type="InterPro" id="IPR000504">
    <property type="entry name" value="RRM_dom"/>
</dbReference>
<evidence type="ECO:0000313" key="7">
    <source>
        <dbReference type="EMBL" id="JAQ05219.1"/>
    </source>
</evidence>
<evidence type="ECO:0000256" key="1">
    <source>
        <dbReference type="ARBA" id="ARBA00021141"/>
    </source>
</evidence>
<evidence type="ECO:0000256" key="4">
    <source>
        <dbReference type="PROSITE-ProRule" id="PRU00176"/>
    </source>
</evidence>
<accession>A0A146LC22</accession>
<feature type="compositionally biased region" description="Low complexity" evidence="5">
    <location>
        <begin position="164"/>
        <end position="182"/>
    </location>
</feature>
<dbReference type="EMBL" id="GDHC01013410">
    <property type="protein sequence ID" value="JAQ05219.1"/>
    <property type="molecule type" value="Transcribed_RNA"/>
</dbReference>
<protein>
    <recommendedName>
        <fullName evidence="1">Probable RNA-binding protein 18</fullName>
    </recommendedName>
    <alternativeName>
        <fullName evidence="3">RNA-binding motif protein 18</fullName>
    </alternativeName>
</protein>
<name>A0A146LC22_LYGHE</name>
<dbReference type="AlphaFoldDB" id="A0A146LC22"/>
<keyword evidence="2 4" id="KW-0694">RNA-binding</keyword>
<proteinExistence type="predicted"/>
<feature type="compositionally biased region" description="Polar residues" evidence="5">
    <location>
        <begin position="185"/>
        <end position="200"/>
    </location>
</feature>
<organism evidence="7">
    <name type="scientific">Lygus hesperus</name>
    <name type="common">Western plant bug</name>
    <dbReference type="NCBI Taxonomy" id="30085"/>
    <lineage>
        <taxon>Eukaryota</taxon>
        <taxon>Metazoa</taxon>
        <taxon>Ecdysozoa</taxon>
        <taxon>Arthropoda</taxon>
        <taxon>Hexapoda</taxon>
        <taxon>Insecta</taxon>
        <taxon>Pterygota</taxon>
        <taxon>Neoptera</taxon>
        <taxon>Paraneoptera</taxon>
        <taxon>Hemiptera</taxon>
        <taxon>Heteroptera</taxon>
        <taxon>Panheteroptera</taxon>
        <taxon>Cimicomorpha</taxon>
        <taxon>Miridae</taxon>
        <taxon>Mirini</taxon>
        <taxon>Lygus</taxon>
    </lineage>
</organism>
<dbReference type="InterPro" id="IPR035979">
    <property type="entry name" value="RBD_domain_sf"/>
</dbReference>
<dbReference type="SUPFAM" id="SSF54928">
    <property type="entry name" value="RNA-binding domain, RBD"/>
    <property type="match status" value="1"/>
</dbReference>
<dbReference type="PANTHER" id="PTHR23189">
    <property type="entry name" value="RNA RECOGNITION MOTIF-CONTAINING"/>
    <property type="match status" value="1"/>
</dbReference>
<feature type="domain" description="RRM" evidence="6">
    <location>
        <begin position="27"/>
        <end position="108"/>
    </location>
</feature>
<gene>
    <name evidence="7" type="primary">rbm18</name>
    <name evidence="7" type="ORF">g.53703</name>
</gene>
<evidence type="ECO:0000256" key="3">
    <source>
        <dbReference type="ARBA" id="ARBA00030780"/>
    </source>
</evidence>
<dbReference type="InterPro" id="IPR012677">
    <property type="entry name" value="Nucleotide-bd_a/b_plait_sf"/>
</dbReference>
<evidence type="ECO:0000256" key="2">
    <source>
        <dbReference type="ARBA" id="ARBA00022884"/>
    </source>
</evidence>
<evidence type="ECO:0000259" key="6">
    <source>
        <dbReference type="PROSITE" id="PS50102"/>
    </source>
</evidence>
<sequence length="208" mass="23271">TTPITTFNRIPLPLPATSDQGSGIEKRRMWIGNLDKRVTELQLVKLLQNYGPIENFDLLYHKTGPEAGLPRGYAFVTYENEDSALKLREALDGKKLGLKRLSIQWAHNVDKDTLNQHRRDISIPALGVGTKEEPKDASVSSKIKAIESKLKMMSQLPEEEFQIATKPSSSAAPSTMSSSKKTLPTYKSSAKFSKTHSSNPRFRPYTRP</sequence>
<dbReference type="GO" id="GO:0003723">
    <property type="term" value="F:RNA binding"/>
    <property type="evidence" value="ECO:0007669"/>
    <property type="project" value="UniProtKB-UniRule"/>
</dbReference>
<feature type="non-terminal residue" evidence="7">
    <location>
        <position position="1"/>
    </location>
</feature>
<evidence type="ECO:0000256" key="5">
    <source>
        <dbReference type="SAM" id="MobiDB-lite"/>
    </source>
</evidence>
<dbReference type="PROSITE" id="PS50102">
    <property type="entry name" value="RRM"/>
    <property type="match status" value="1"/>
</dbReference>
<reference evidence="7" key="1">
    <citation type="journal article" date="2016" name="Gigascience">
        <title>De novo construction of an expanded transcriptome assembly for the western tarnished plant bug, Lygus hesperus.</title>
        <authorList>
            <person name="Tassone E.E."/>
            <person name="Geib S.M."/>
            <person name="Hall B."/>
            <person name="Fabrick J.A."/>
            <person name="Brent C.S."/>
            <person name="Hull J.J."/>
        </authorList>
    </citation>
    <scope>NUCLEOTIDE SEQUENCE</scope>
</reference>
<dbReference type="Gene3D" id="3.30.70.330">
    <property type="match status" value="1"/>
</dbReference>
<feature type="region of interest" description="Disordered" evidence="5">
    <location>
        <begin position="160"/>
        <end position="208"/>
    </location>
</feature>